<dbReference type="SUPFAM" id="SSF52467">
    <property type="entry name" value="DHS-like NAD/FAD-binding domain"/>
    <property type="match status" value="1"/>
</dbReference>
<dbReference type="GO" id="GO:0050660">
    <property type="term" value="F:flavin adenine dinucleotide binding"/>
    <property type="evidence" value="ECO:0007669"/>
    <property type="project" value="TreeGrafter"/>
</dbReference>
<feature type="domain" description="Thiamine pyrophosphate enzyme central" evidence="4">
    <location>
        <begin position="187"/>
        <end position="320"/>
    </location>
</feature>
<dbReference type="GO" id="GO:0030976">
    <property type="term" value="F:thiamine pyrophosphate binding"/>
    <property type="evidence" value="ECO:0007669"/>
    <property type="project" value="InterPro"/>
</dbReference>
<dbReference type="GO" id="GO:0009099">
    <property type="term" value="P:L-valine biosynthetic process"/>
    <property type="evidence" value="ECO:0007669"/>
    <property type="project" value="TreeGrafter"/>
</dbReference>
<reference evidence="7 8" key="1">
    <citation type="journal article" date="2009" name="Stand. Genomic Sci.">
        <title>Complete genome sequence of Catenulispora acidiphila type strain (ID 139908).</title>
        <authorList>
            <person name="Copeland A."/>
            <person name="Lapidus A."/>
            <person name="Glavina Del Rio T."/>
            <person name="Nolan M."/>
            <person name="Lucas S."/>
            <person name="Chen F."/>
            <person name="Tice H."/>
            <person name="Cheng J.F."/>
            <person name="Bruce D."/>
            <person name="Goodwin L."/>
            <person name="Pitluck S."/>
            <person name="Mikhailova N."/>
            <person name="Pati A."/>
            <person name="Ivanova N."/>
            <person name="Mavromatis K."/>
            <person name="Chen A."/>
            <person name="Palaniappan K."/>
            <person name="Chain P."/>
            <person name="Land M."/>
            <person name="Hauser L."/>
            <person name="Chang Y.J."/>
            <person name="Jeffries C.D."/>
            <person name="Chertkov O."/>
            <person name="Brettin T."/>
            <person name="Detter J.C."/>
            <person name="Han C."/>
            <person name="Ali Z."/>
            <person name="Tindall B.J."/>
            <person name="Goker M."/>
            <person name="Bristow J."/>
            <person name="Eisen J.A."/>
            <person name="Markowitz V."/>
            <person name="Hugenholtz P."/>
            <person name="Kyrpides N.C."/>
            <person name="Klenk H.P."/>
        </authorList>
    </citation>
    <scope>NUCLEOTIDE SEQUENCE [LARGE SCALE GENOMIC DNA]</scope>
    <source>
        <strain evidence="8">DSM 44928 / JCM 14897 / NBRC 102108 / NRRL B-24433 / ID139908</strain>
    </source>
</reference>
<dbReference type="GO" id="GO:0003984">
    <property type="term" value="F:acetolactate synthase activity"/>
    <property type="evidence" value="ECO:0007669"/>
    <property type="project" value="TreeGrafter"/>
</dbReference>
<dbReference type="Gene3D" id="3.40.50.1220">
    <property type="entry name" value="TPP-binding domain"/>
    <property type="match status" value="1"/>
</dbReference>
<evidence type="ECO:0000313" key="7">
    <source>
        <dbReference type="EMBL" id="ACU70858.1"/>
    </source>
</evidence>
<accession>C7QEG7</accession>
<dbReference type="InParanoid" id="C7QEG7"/>
<dbReference type="GO" id="GO:0000287">
    <property type="term" value="F:magnesium ion binding"/>
    <property type="evidence" value="ECO:0007669"/>
    <property type="project" value="InterPro"/>
</dbReference>
<organism evidence="7 8">
    <name type="scientific">Catenulispora acidiphila (strain DSM 44928 / JCM 14897 / NBRC 102108 / NRRL B-24433 / ID139908)</name>
    <dbReference type="NCBI Taxonomy" id="479433"/>
    <lineage>
        <taxon>Bacteria</taxon>
        <taxon>Bacillati</taxon>
        <taxon>Actinomycetota</taxon>
        <taxon>Actinomycetes</taxon>
        <taxon>Catenulisporales</taxon>
        <taxon>Catenulisporaceae</taxon>
        <taxon>Catenulispora</taxon>
    </lineage>
</organism>
<dbReference type="Gene3D" id="3.40.50.970">
    <property type="match status" value="2"/>
</dbReference>
<dbReference type="InterPro" id="IPR029061">
    <property type="entry name" value="THDP-binding"/>
</dbReference>
<dbReference type="CDD" id="cd07035">
    <property type="entry name" value="TPP_PYR_POX_like"/>
    <property type="match status" value="1"/>
</dbReference>
<dbReference type="eggNOG" id="COG0028">
    <property type="taxonomic scope" value="Bacteria"/>
</dbReference>
<dbReference type="InterPro" id="IPR012000">
    <property type="entry name" value="Thiamin_PyroP_enz_cen_dom"/>
</dbReference>
<dbReference type="Pfam" id="PF00205">
    <property type="entry name" value="TPP_enzyme_M"/>
    <property type="match status" value="1"/>
</dbReference>
<evidence type="ECO:0000259" key="5">
    <source>
        <dbReference type="Pfam" id="PF02775"/>
    </source>
</evidence>
<dbReference type="Proteomes" id="UP000000851">
    <property type="component" value="Chromosome"/>
</dbReference>
<dbReference type="Pfam" id="PF02775">
    <property type="entry name" value="TPP_enzyme_C"/>
    <property type="match status" value="1"/>
</dbReference>
<dbReference type="EMBL" id="CP001700">
    <property type="protein sequence ID" value="ACU70858.1"/>
    <property type="molecule type" value="Genomic_DNA"/>
</dbReference>
<feature type="domain" description="Thiamine pyrophosphate enzyme N-terminal TPP-binding" evidence="6">
    <location>
        <begin position="7"/>
        <end position="109"/>
    </location>
</feature>
<dbReference type="PANTHER" id="PTHR18968">
    <property type="entry name" value="THIAMINE PYROPHOSPHATE ENZYMES"/>
    <property type="match status" value="1"/>
</dbReference>
<sequence>MSVEATVASEVGKTLREAGADVVFGVVGSGNFHVTNALVDAGARFVAARHEGGAATMADAYARASGGLGVLSVHQGPGLTNAMTGIAEAAKSRTPLVVLAAEATSRLSNFWVDQNALARAVGALPRRVNSARSARADTLTAVATAQSERRTVILNLPLDVQQQRVEAGKRFGLLSGATTVHPSENDISALAALLEEAERPVFIAGRGARLADAGEAIAALAERSGALLATSAAARGLFRGDPFDLDVSGGFATPLAAELIRSADLIVGWGCGLNMWTLRHGTLIAPDAKVAQVDTEQDALGRHRRVDLGVVGDATDTARQVADRVSAKHGYRSREIAGSVRSEGRWPQIPFADRSTADRIDPRTLSAELNTLLPTERTVAVDSGNFMGYPVMYLDVPDAEGLVFTQAYQSIGLGLATAIGAALARPDRLTIAALGDGGALMSVTELETAVREQLGLLIVVYNDAAYGAEVHHFGPNGDDLATVTFPDTDIAAIARGFGCEAATIRTPEDLKVIAPWLAGPRDRPLLLDAKVVADEASWWLEEAFRGH</sequence>
<dbReference type="InterPro" id="IPR011766">
    <property type="entry name" value="TPP_enzyme_TPP-bd"/>
</dbReference>
<gene>
    <name evidence="7" type="ordered locus">Caci_1938</name>
</gene>
<proteinExistence type="inferred from homology"/>
<evidence type="ECO:0000313" key="8">
    <source>
        <dbReference type="Proteomes" id="UP000000851"/>
    </source>
</evidence>
<dbReference type="InterPro" id="IPR012001">
    <property type="entry name" value="Thiamin_PyroP_enz_TPP-bd_dom"/>
</dbReference>
<comment type="similarity">
    <text evidence="1 3">Belongs to the TPP enzyme family.</text>
</comment>
<dbReference type="OrthoDB" id="3203527at2"/>
<feature type="domain" description="Thiamine pyrophosphate enzyme TPP-binding" evidence="5">
    <location>
        <begin position="386"/>
        <end position="514"/>
    </location>
</feature>
<dbReference type="STRING" id="479433.Caci_1938"/>
<dbReference type="InterPro" id="IPR045229">
    <property type="entry name" value="TPP_enz"/>
</dbReference>
<dbReference type="FunCoup" id="C7QEG7">
    <property type="interactions" value="122"/>
</dbReference>
<dbReference type="HOGENOM" id="CLU_013748_3_4_11"/>
<dbReference type="GO" id="GO:0005948">
    <property type="term" value="C:acetolactate synthase complex"/>
    <property type="evidence" value="ECO:0007669"/>
    <property type="project" value="TreeGrafter"/>
</dbReference>
<evidence type="ECO:0000256" key="2">
    <source>
        <dbReference type="ARBA" id="ARBA00023052"/>
    </source>
</evidence>
<evidence type="ECO:0000259" key="6">
    <source>
        <dbReference type="Pfam" id="PF02776"/>
    </source>
</evidence>
<evidence type="ECO:0000259" key="4">
    <source>
        <dbReference type="Pfam" id="PF00205"/>
    </source>
</evidence>
<protein>
    <submittedName>
        <fullName evidence="7">Thiamine pyrophosphate protein central region</fullName>
    </submittedName>
</protein>
<evidence type="ECO:0000256" key="1">
    <source>
        <dbReference type="ARBA" id="ARBA00007812"/>
    </source>
</evidence>
<dbReference type="InterPro" id="IPR029035">
    <property type="entry name" value="DHS-like_NAD/FAD-binding_dom"/>
</dbReference>
<dbReference type="CDD" id="cd00568">
    <property type="entry name" value="TPP_enzymes"/>
    <property type="match status" value="1"/>
</dbReference>
<dbReference type="AlphaFoldDB" id="C7QEG7"/>
<dbReference type="GO" id="GO:0009097">
    <property type="term" value="P:isoleucine biosynthetic process"/>
    <property type="evidence" value="ECO:0007669"/>
    <property type="project" value="TreeGrafter"/>
</dbReference>
<dbReference type="SUPFAM" id="SSF52518">
    <property type="entry name" value="Thiamin diphosphate-binding fold (THDP-binding)"/>
    <property type="match status" value="2"/>
</dbReference>
<keyword evidence="2 3" id="KW-0786">Thiamine pyrophosphate</keyword>
<dbReference type="Pfam" id="PF02776">
    <property type="entry name" value="TPP_enzyme_N"/>
    <property type="match status" value="1"/>
</dbReference>
<dbReference type="KEGG" id="cai:Caci_1938"/>
<evidence type="ECO:0000256" key="3">
    <source>
        <dbReference type="RuleBase" id="RU362132"/>
    </source>
</evidence>
<dbReference type="RefSeq" id="WP_012786151.1">
    <property type="nucleotide sequence ID" value="NC_013131.1"/>
</dbReference>
<dbReference type="PANTHER" id="PTHR18968:SF13">
    <property type="entry name" value="ACETOLACTATE SYNTHASE CATALYTIC SUBUNIT, MITOCHONDRIAL"/>
    <property type="match status" value="1"/>
</dbReference>
<name>C7QEG7_CATAD</name>
<keyword evidence="8" id="KW-1185">Reference proteome</keyword>